<evidence type="ECO:0000256" key="1">
    <source>
        <dbReference type="ARBA" id="ARBA00009547"/>
    </source>
</evidence>
<evidence type="ECO:0000313" key="9">
    <source>
        <dbReference type="EMBL" id="KLO14003.1"/>
    </source>
</evidence>
<evidence type="ECO:0000313" key="10">
    <source>
        <dbReference type="Proteomes" id="UP000053477"/>
    </source>
</evidence>
<protein>
    <submittedName>
        <fullName evidence="9">Phospholipase C/P1 nuclease</fullName>
    </submittedName>
</protein>
<gene>
    <name evidence="9" type="ORF">SCHPADRAFT_851672</name>
</gene>
<evidence type="ECO:0000256" key="2">
    <source>
        <dbReference type="ARBA" id="ARBA00022722"/>
    </source>
</evidence>
<dbReference type="GO" id="GO:0006308">
    <property type="term" value="P:DNA catabolic process"/>
    <property type="evidence" value="ECO:0007669"/>
    <property type="project" value="InterPro"/>
</dbReference>
<keyword evidence="2" id="KW-0540">Nuclease</keyword>
<dbReference type="SUPFAM" id="SSF48537">
    <property type="entry name" value="Phospholipase C/P1 nuclease"/>
    <property type="match status" value="1"/>
</dbReference>
<dbReference type="InParanoid" id="A0A0H2RX63"/>
<dbReference type="GO" id="GO:0004519">
    <property type="term" value="F:endonuclease activity"/>
    <property type="evidence" value="ECO:0007669"/>
    <property type="project" value="UniProtKB-KW"/>
</dbReference>
<evidence type="ECO:0000256" key="5">
    <source>
        <dbReference type="ARBA" id="ARBA00022801"/>
    </source>
</evidence>
<feature type="signal peptide" evidence="8">
    <location>
        <begin position="1"/>
        <end position="24"/>
    </location>
</feature>
<dbReference type="InterPro" id="IPR008947">
    <property type="entry name" value="PLipase_C/P1_nuclease_dom_sf"/>
</dbReference>
<evidence type="ECO:0000256" key="7">
    <source>
        <dbReference type="ARBA" id="ARBA00023180"/>
    </source>
</evidence>
<dbReference type="GO" id="GO:0016788">
    <property type="term" value="F:hydrolase activity, acting on ester bonds"/>
    <property type="evidence" value="ECO:0007669"/>
    <property type="project" value="InterPro"/>
</dbReference>
<dbReference type="Pfam" id="PF02265">
    <property type="entry name" value="S1-P1_nuclease"/>
    <property type="match status" value="1"/>
</dbReference>
<name>A0A0H2RX63_9AGAM</name>
<keyword evidence="3" id="KW-0479">Metal-binding</keyword>
<keyword evidence="10" id="KW-1185">Reference proteome</keyword>
<reference evidence="9 10" key="1">
    <citation type="submission" date="2015-04" db="EMBL/GenBank/DDBJ databases">
        <title>Complete genome sequence of Schizopora paradoxa KUC8140, a cosmopolitan wood degrader in East Asia.</title>
        <authorList>
            <consortium name="DOE Joint Genome Institute"/>
            <person name="Min B."/>
            <person name="Park H."/>
            <person name="Jang Y."/>
            <person name="Kim J.-J."/>
            <person name="Kim K.H."/>
            <person name="Pangilinan J."/>
            <person name="Lipzen A."/>
            <person name="Riley R."/>
            <person name="Grigoriev I.V."/>
            <person name="Spatafora J.W."/>
            <person name="Choi I.-G."/>
        </authorList>
    </citation>
    <scope>NUCLEOTIDE SEQUENCE [LARGE SCALE GENOMIC DNA]</scope>
    <source>
        <strain evidence="9 10">KUC8140</strain>
    </source>
</reference>
<dbReference type="Proteomes" id="UP000053477">
    <property type="component" value="Unassembled WGS sequence"/>
</dbReference>
<accession>A0A0H2RX63</accession>
<evidence type="ECO:0000256" key="8">
    <source>
        <dbReference type="SAM" id="SignalP"/>
    </source>
</evidence>
<dbReference type="EMBL" id="KQ085950">
    <property type="protein sequence ID" value="KLO14003.1"/>
    <property type="molecule type" value="Genomic_DNA"/>
</dbReference>
<dbReference type="PANTHER" id="PTHR33146">
    <property type="entry name" value="ENDONUCLEASE 4"/>
    <property type="match status" value="1"/>
</dbReference>
<dbReference type="STRING" id="27342.A0A0H2RX63"/>
<organism evidence="9 10">
    <name type="scientific">Schizopora paradoxa</name>
    <dbReference type="NCBI Taxonomy" id="27342"/>
    <lineage>
        <taxon>Eukaryota</taxon>
        <taxon>Fungi</taxon>
        <taxon>Dikarya</taxon>
        <taxon>Basidiomycota</taxon>
        <taxon>Agaricomycotina</taxon>
        <taxon>Agaricomycetes</taxon>
        <taxon>Hymenochaetales</taxon>
        <taxon>Schizoporaceae</taxon>
        <taxon>Schizopora</taxon>
    </lineage>
</organism>
<keyword evidence="5" id="KW-0378">Hydrolase</keyword>
<dbReference type="Gene3D" id="1.10.575.10">
    <property type="entry name" value="P1 Nuclease"/>
    <property type="match status" value="1"/>
</dbReference>
<dbReference type="GO" id="GO:0046872">
    <property type="term" value="F:metal ion binding"/>
    <property type="evidence" value="ECO:0007669"/>
    <property type="project" value="UniProtKB-KW"/>
</dbReference>
<dbReference type="OrthoDB" id="441446at2759"/>
<dbReference type="GO" id="GO:0003676">
    <property type="term" value="F:nucleic acid binding"/>
    <property type="evidence" value="ECO:0007669"/>
    <property type="project" value="InterPro"/>
</dbReference>
<dbReference type="PANTHER" id="PTHR33146:SF29">
    <property type="entry name" value="S1_P1 NUCLEASE"/>
    <property type="match status" value="1"/>
</dbReference>
<dbReference type="CDD" id="cd11010">
    <property type="entry name" value="S1-P1_nuclease"/>
    <property type="match status" value="1"/>
</dbReference>
<comment type="similarity">
    <text evidence="1">Belongs to the nuclease type I family.</text>
</comment>
<proteinExistence type="inferred from homology"/>
<keyword evidence="6" id="KW-1015">Disulfide bond</keyword>
<evidence type="ECO:0000256" key="3">
    <source>
        <dbReference type="ARBA" id="ARBA00022723"/>
    </source>
</evidence>
<evidence type="ECO:0000256" key="4">
    <source>
        <dbReference type="ARBA" id="ARBA00022759"/>
    </source>
</evidence>
<evidence type="ECO:0000256" key="6">
    <source>
        <dbReference type="ARBA" id="ARBA00023157"/>
    </source>
</evidence>
<keyword evidence="7" id="KW-0325">Glycoprotein</keyword>
<feature type="chain" id="PRO_5005201877" evidence="8">
    <location>
        <begin position="25"/>
        <end position="374"/>
    </location>
</feature>
<dbReference type="AlphaFoldDB" id="A0A0H2RX63"/>
<keyword evidence="8" id="KW-0732">Signal</keyword>
<dbReference type="InterPro" id="IPR003154">
    <property type="entry name" value="S1/P1nuclease"/>
</dbReference>
<sequence length="374" mass="41929">MRLNNNAMGVALVGAIASLPRVAAWGVAGHEIVATIAQIHLHPSTVEQLCAILPPYANCHLAPVAAWADKVRFHMPWSGPLHYVGGVGDHPSDHCDFGDDGWQGTPGHNVLGAVRNTTMWLEKGYEGAEEALKFLVHFIGDLHQPLHLTGRDRGGNSVKVRFDRRITNLHSVWDSRLIAKSLRTIPQNYTYPLPSRQIESALRGTIYDPYVRQIMYEGVLGRFRDAIDEWTVCPLPELSTRPYPLTEKLEQLPVRGGFFDAVRSSLSSWMRPRKPVEEAPPTDDEIICPHAWAAPMHQLNCDIIWPAELDDPNYQAQIATQGYLELDTPKYAGRIKDEWLVEELLAMGGIRLAATLNYLFAREETAVSPLYKLY</sequence>
<keyword evidence="4" id="KW-0255">Endonuclease</keyword>